<dbReference type="RefSeq" id="WP_291795465.1">
    <property type="nucleotide sequence ID" value="NZ_BAAAPZ010000001.1"/>
</dbReference>
<evidence type="ECO:0000313" key="1">
    <source>
        <dbReference type="EMBL" id="GAA2086587.1"/>
    </source>
</evidence>
<organism evidence="1 2">
    <name type="scientific">Brevibacterium salitolerans</name>
    <dbReference type="NCBI Taxonomy" id="1403566"/>
    <lineage>
        <taxon>Bacteria</taxon>
        <taxon>Bacillati</taxon>
        <taxon>Actinomycetota</taxon>
        <taxon>Actinomycetes</taxon>
        <taxon>Micrococcales</taxon>
        <taxon>Brevibacteriaceae</taxon>
        <taxon>Brevibacterium</taxon>
    </lineage>
</organism>
<dbReference type="Pfam" id="PF10698">
    <property type="entry name" value="DUF2505"/>
    <property type="match status" value="1"/>
</dbReference>
<evidence type="ECO:0000313" key="2">
    <source>
        <dbReference type="Proteomes" id="UP001500984"/>
    </source>
</evidence>
<evidence type="ECO:0008006" key="3">
    <source>
        <dbReference type="Google" id="ProtNLM"/>
    </source>
</evidence>
<comment type="caution">
    <text evidence="1">The sequence shown here is derived from an EMBL/GenBank/DDBJ whole genome shotgun (WGS) entry which is preliminary data.</text>
</comment>
<dbReference type="EMBL" id="BAAAPZ010000001">
    <property type="protein sequence ID" value="GAA2086587.1"/>
    <property type="molecule type" value="Genomic_DNA"/>
</dbReference>
<dbReference type="InterPro" id="IPR019639">
    <property type="entry name" value="DUF2505"/>
</dbReference>
<proteinExistence type="predicted"/>
<sequence length="151" mass="15591">MKEFSLDVASPHSPAAARSALLSPRTWERLGASSAAPAADGLTAVLPLRADQLPDALSRFVRGEAGLQVQVSGEAAGAEPLRLVLTVPGAPAEVRVRLDVRAGGEESGSVLSAQAQLESSVPFLGGMVESALEPVVRTQLAEQLHEVAHLA</sequence>
<protein>
    <recommendedName>
        <fullName evidence="3">DUF2505 domain-containing protein</fullName>
    </recommendedName>
</protein>
<accession>A0ABP5HXN8</accession>
<keyword evidence="2" id="KW-1185">Reference proteome</keyword>
<reference evidence="2" key="1">
    <citation type="journal article" date="2019" name="Int. J. Syst. Evol. Microbiol.">
        <title>The Global Catalogue of Microorganisms (GCM) 10K type strain sequencing project: providing services to taxonomists for standard genome sequencing and annotation.</title>
        <authorList>
            <consortium name="The Broad Institute Genomics Platform"/>
            <consortium name="The Broad Institute Genome Sequencing Center for Infectious Disease"/>
            <person name="Wu L."/>
            <person name="Ma J."/>
        </authorList>
    </citation>
    <scope>NUCLEOTIDE SEQUENCE [LARGE SCALE GENOMIC DNA]</scope>
    <source>
        <strain evidence="2">JCM 15900</strain>
    </source>
</reference>
<gene>
    <name evidence="1" type="ORF">GCM10009823_00330</name>
</gene>
<dbReference type="Proteomes" id="UP001500984">
    <property type="component" value="Unassembled WGS sequence"/>
</dbReference>
<name>A0ABP5HXN8_9MICO</name>